<accession>A0A837HSL2</accession>
<evidence type="ECO:0000313" key="4">
    <source>
        <dbReference type="Proteomes" id="UP000033996"/>
    </source>
</evidence>
<dbReference type="SUPFAM" id="SSF52518">
    <property type="entry name" value="Thiamin diphosphate-binding fold (THDP-binding)"/>
    <property type="match status" value="1"/>
</dbReference>
<dbReference type="Gene3D" id="3.40.50.920">
    <property type="match status" value="1"/>
</dbReference>
<name>A0A837HSL2_9BACT</name>
<dbReference type="EMBL" id="LBWL01000008">
    <property type="protein sequence ID" value="KKR09154.1"/>
    <property type="molecule type" value="Genomic_DNA"/>
</dbReference>
<gene>
    <name evidence="3" type="ORF">UT35_C0008G0003</name>
</gene>
<dbReference type="Proteomes" id="UP000033996">
    <property type="component" value="Unassembled WGS sequence"/>
</dbReference>
<evidence type="ECO:0000256" key="1">
    <source>
        <dbReference type="ARBA" id="ARBA00023052"/>
    </source>
</evidence>
<reference evidence="3 4" key="1">
    <citation type="journal article" date="2015" name="Nature">
        <title>rRNA introns, odd ribosomes, and small enigmatic genomes across a large radiation of phyla.</title>
        <authorList>
            <person name="Brown C.T."/>
            <person name="Hug L.A."/>
            <person name="Thomas B.C."/>
            <person name="Sharon I."/>
            <person name="Castelle C.J."/>
            <person name="Singh A."/>
            <person name="Wilkins M.J."/>
            <person name="Williams K.H."/>
            <person name="Banfield J.F."/>
        </authorList>
    </citation>
    <scope>NUCLEOTIDE SEQUENCE [LARGE SCALE GENOMIC DNA]</scope>
</reference>
<organism evidence="3 4">
    <name type="scientific">Candidatus Yanofskybacteria bacterium GW2011_GWD1_39_16</name>
    <dbReference type="NCBI Taxonomy" id="1619030"/>
    <lineage>
        <taxon>Bacteria</taxon>
        <taxon>Candidatus Yanofskyibacteriota</taxon>
    </lineage>
</organism>
<dbReference type="InterPro" id="IPR029061">
    <property type="entry name" value="THDP-binding"/>
</dbReference>
<protein>
    <recommendedName>
        <fullName evidence="2">Transketolase-like pyrimidine-binding domain-containing protein</fullName>
    </recommendedName>
</protein>
<evidence type="ECO:0000259" key="2">
    <source>
        <dbReference type="Pfam" id="PF02779"/>
    </source>
</evidence>
<dbReference type="Gene3D" id="3.40.50.970">
    <property type="match status" value="1"/>
</dbReference>
<dbReference type="PANTHER" id="PTHR43257">
    <property type="entry name" value="PYRUVATE DEHYDROGENASE E1 COMPONENT BETA SUBUNIT"/>
    <property type="match status" value="1"/>
</dbReference>
<comment type="caution">
    <text evidence="3">The sequence shown here is derived from an EMBL/GenBank/DDBJ whole genome shotgun (WGS) entry which is preliminary data.</text>
</comment>
<evidence type="ECO:0000313" key="3">
    <source>
        <dbReference type="EMBL" id="KKR09154.1"/>
    </source>
</evidence>
<proteinExistence type="predicted"/>
<dbReference type="Pfam" id="PF02779">
    <property type="entry name" value="Transket_pyr"/>
    <property type="match status" value="1"/>
</dbReference>
<dbReference type="InterPro" id="IPR009014">
    <property type="entry name" value="Transketo_C/PFOR_II"/>
</dbReference>
<keyword evidence="1" id="KW-0786">Thiamine pyrophosphate</keyword>
<feature type="domain" description="Transketolase-like pyrimidine-binding" evidence="2">
    <location>
        <begin position="66"/>
        <end position="178"/>
    </location>
</feature>
<dbReference type="InterPro" id="IPR005475">
    <property type="entry name" value="Transketolase-like_Pyr-bd"/>
</dbReference>
<dbReference type="AlphaFoldDB" id="A0A837HSL2"/>
<dbReference type="SUPFAM" id="SSF52922">
    <property type="entry name" value="TK C-terminal domain-like"/>
    <property type="match status" value="1"/>
</dbReference>
<sequence>MEPKVKAGREVIMTVAETIREITKKHLQSGGVALGQCLTAVGWVGGTVPELTEQDGLIELSMDDTAGGGIAVGLALAGRRPIYIVRYQGFQWFNAAMIVNYAAKSKDMWGIPCPVFVRSVAMEGSIGPVASSSHHGMFTRMPGIEVVAPMTPAEYVSTWEYFMDHDVPIYVSEHRRSFPINYELPNIIRSKADITLFPISVGRLNALEAVKELEKEGIMCNLIHIVRLKPFVPSDYMLRALANSIHGGIVIDTDFENGVSKCIAHDMMLASDKKVCILGLKERAAGFAPHLDNLPPSPKEIIIKVKELLKDNRQ</sequence>
<dbReference type="PANTHER" id="PTHR43257:SF2">
    <property type="entry name" value="PYRUVATE DEHYDROGENASE E1 COMPONENT SUBUNIT BETA"/>
    <property type="match status" value="1"/>
</dbReference>